<gene>
    <name evidence="2" type="ORF">B0I71DRAFT_134941</name>
</gene>
<proteinExistence type="predicted"/>
<reference evidence="2 3" key="1">
    <citation type="submission" date="2018-07" db="EMBL/GenBank/DDBJ databases">
        <title>Draft Genome Assemblies for Five Robust Yarrowia lipolytica Strains Exhibiting High Lipid Production and Pentose Sugar Utilization and Sugar Alcohol Secretion from Undetoxified Lignocellulosic Biomass Hydrolysates.</title>
        <authorList>
            <consortium name="DOE Joint Genome Institute"/>
            <person name="Walker C."/>
            <person name="Ryu S."/>
            <person name="Na H."/>
            <person name="Zane M."/>
            <person name="LaButti K."/>
            <person name="Lipzen A."/>
            <person name="Haridas S."/>
            <person name="Barry K."/>
            <person name="Grigoriev I.V."/>
            <person name="Quarterman J."/>
            <person name="Slininger P."/>
            <person name="Dien B."/>
            <person name="Trinh C.T."/>
        </authorList>
    </citation>
    <scope>NUCLEOTIDE SEQUENCE [LARGE SCALE GENOMIC DNA]</scope>
    <source>
        <strain evidence="2 3">YB392</strain>
    </source>
</reference>
<dbReference type="VEuPathDB" id="FungiDB:YALI1_C04201g"/>
<feature type="compositionally biased region" description="Low complexity" evidence="1">
    <location>
        <begin position="39"/>
        <end position="58"/>
    </location>
</feature>
<feature type="compositionally biased region" description="Basic and acidic residues" evidence="1">
    <location>
        <begin position="541"/>
        <end position="567"/>
    </location>
</feature>
<feature type="compositionally biased region" description="Low complexity" evidence="1">
    <location>
        <begin position="10"/>
        <end position="32"/>
    </location>
</feature>
<accession>A0A371C0Z4</accession>
<feature type="region of interest" description="Disordered" evidence="1">
    <location>
        <begin position="530"/>
        <end position="572"/>
    </location>
</feature>
<evidence type="ECO:0000313" key="3">
    <source>
        <dbReference type="Proteomes" id="UP000256601"/>
    </source>
</evidence>
<dbReference type="EMBL" id="KZ859053">
    <property type="protein sequence ID" value="RDW24019.1"/>
    <property type="molecule type" value="Genomic_DNA"/>
</dbReference>
<feature type="region of interest" description="Disordered" evidence="1">
    <location>
        <begin position="1"/>
        <end position="87"/>
    </location>
</feature>
<evidence type="ECO:0000313" key="2">
    <source>
        <dbReference type="EMBL" id="RDW24019.1"/>
    </source>
</evidence>
<feature type="region of interest" description="Disordered" evidence="1">
    <location>
        <begin position="494"/>
        <end position="515"/>
    </location>
</feature>
<feature type="compositionally biased region" description="Polar residues" evidence="1">
    <location>
        <begin position="124"/>
        <end position="135"/>
    </location>
</feature>
<protein>
    <submittedName>
        <fullName evidence="2">Uncharacterized protein</fullName>
    </submittedName>
</protein>
<dbReference type="Proteomes" id="UP000256601">
    <property type="component" value="Unassembled WGS sequence"/>
</dbReference>
<organism evidence="2 3">
    <name type="scientific">Yarrowia lipolytica</name>
    <name type="common">Candida lipolytica</name>
    <dbReference type="NCBI Taxonomy" id="4952"/>
    <lineage>
        <taxon>Eukaryota</taxon>
        <taxon>Fungi</taxon>
        <taxon>Dikarya</taxon>
        <taxon>Ascomycota</taxon>
        <taxon>Saccharomycotina</taxon>
        <taxon>Dipodascomycetes</taxon>
        <taxon>Dipodascales</taxon>
        <taxon>Dipodascales incertae sedis</taxon>
        <taxon>Yarrowia</taxon>
    </lineage>
</organism>
<evidence type="ECO:0000256" key="1">
    <source>
        <dbReference type="SAM" id="MobiDB-lite"/>
    </source>
</evidence>
<feature type="compositionally biased region" description="Basic and acidic residues" evidence="1">
    <location>
        <begin position="69"/>
        <end position="78"/>
    </location>
</feature>
<sequence>MDSERFLTNPKTRTATPAPGARRTRIPTPIRIQGKPGMSTATSTSSTGRTTPSGRITPVPKGSGIPYRVDTRDPDRTASRAASRASSLTLAGVKTRPTRAATPMAMTRPGEFRPGGGLRKGGSRVTSKSGRSFSMPTRPHCETMDQVEVEQVGRVEEVTRVQLEEVKKLNVLEVKVEKEEVGHTNEHMSRHIVPPDMPTHMTHTPPPEDTSVDSFVSAPEEPRSYSMGDLLTSHQMLTRDRNDSTTSLQRENPISRRHSLTVSLTETDSETVLLRQQFKTVAIETVTGGEPRDPTIHDTLVTCSPDHVIVSTGSNHMTYPTCLYTWTLVDQKLSNPYLLRHKLKYALVAIPIPVSGMPNLSRSVSRVSLESSRTSIISVDDSEKRRSSFGRLKSLLRKKDKEVIAKPYTPSSRDKPEYSLVLLFDSKASQQMWKEKLGYMLEGDAQNRLPPVMTRHRPHTPPQDEDLGFKVDRDRLRSYMDVGGWSKLVRKRDSVIETSDKSEKRDSKGTGSLRKSRSFKNFRESFYSSKTVDLEEPDTTTEARDDAKDTRAPKKESSGEEEKHGDGDYPCLEDAQERFSTPLENVPADEGASVSVISAASDEQTTLNDMFRSDEFYRQSTSSLSQDTDLRDSSHLEVDLSRDVTLKRRPQGIVMAREVSEGTVREGETYDQLQQLKRTSRESHGHDPLSRDSFSYDIQRHDCLPRESPTHESPQDEWTRLSTYTLNTTNSSCPITPVTPVLDVNHVSPVIAFSANTTPPINMLHTVPSNVSTAKSVSNHHHLTYSDHMGYSDHVPHVPPLKTPLWLPGHSRAKSDIRAALARDRGGSSTPVTPMASTADLLSLTRDRSSNDMVSLKSREFQLKNTTVRPRLHKTVSNPCLVDATDEAEKMNKISSEAARLWLKRRQSVSSISLAPPVSLQQLVKEPAVRKMTKNVYNGQLPGWHALSQASSRVPGVPVPKA</sequence>
<name>A0A371C0Z4_YARLL</name>
<feature type="compositionally biased region" description="Basic and acidic residues" evidence="1">
    <location>
        <begin position="494"/>
        <end position="508"/>
    </location>
</feature>
<feature type="region of interest" description="Disordered" evidence="1">
    <location>
        <begin position="105"/>
        <end position="139"/>
    </location>
</feature>
<dbReference type="AlphaFoldDB" id="A0A371C0Z4"/>
<dbReference type="VEuPathDB" id="FungiDB:YALI0_C03135g"/>